<gene>
    <name evidence="5" type="ORF">E1283_20615</name>
</gene>
<dbReference type="Pfam" id="PF25976">
    <property type="entry name" value="LpqB_N"/>
    <property type="match status" value="1"/>
</dbReference>
<accession>A0A4R4T7B6</accession>
<dbReference type="EMBL" id="SMKI01000225">
    <property type="protein sequence ID" value="TDC72867.1"/>
    <property type="molecule type" value="Genomic_DNA"/>
</dbReference>
<feature type="region of interest" description="Disordered" evidence="1">
    <location>
        <begin position="27"/>
        <end position="50"/>
    </location>
</feature>
<dbReference type="OrthoDB" id="3226781at2"/>
<evidence type="ECO:0000259" key="4">
    <source>
        <dbReference type="Pfam" id="PF25976"/>
    </source>
</evidence>
<sequence length="629" mass="66151">MRSERRWRGGAAVAAVGLVLSGCASMPSSGPVQRVDASQRAGSDGEGESQVRVYGVPPAENALPQAIVRGFLEAITSDEVDFETAREYLTPRRQGEWDPFANTTILTGGADLRLPGSDDPGSSGDGETMRVELTGSRLATVDASHVYTPQAGEYQSTFLLRRVDEQWRIDSLPDGLVISEADFSRIYHSVNTFYYAGLGPEAERIDSGQDVLVADPIFVRRRIDPVGESVRTLLEGPSEWLAPAVTSAFPPGAAVAADHNPAIDESGALSVWLSGVPAAWPAEDCERMAAQLLHTVRDATSVELSEARLRDQNGAPLCDESSAQADEHAPGLLDGEPSRPYFLDENHELVQVVEGEEQPSLRPVPGTLDEAEGGLRSVAIRRDGERAAGVSADGSTLYVAPLSNEEDTGPEVFATSGTSGEDAGFSAPSWDGLGDLWVADRPAEPGGTSQPPGWGRLLRLVEGAGTPQPVPIEGLRDGQRVEALRVASDGVRIAMLVSGADGDATLQLGRIERVAGEDGADGVELAVTGLRSVTPQLEDVAAVSWAGGSRLVVVGRPADGVEQLMYVRSDGSTVNAPAVPGLNDVTGVAATENEEMPLLAETVAGVAWLQDRSQWKVVGANGSAPVYAG</sequence>
<feature type="region of interest" description="Disordered" evidence="1">
    <location>
        <begin position="311"/>
        <end position="339"/>
    </location>
</feature>
<organism evidence="5 6">
    <name type="scientific">Streptomyces hainanensis</name>
    <dbReference type="NCBI Taxonomy" id="402648"/>
    <lineage>
        <taxon>Bacteria</taxon>
        <taxon>Bacillati</taxon>
        <taxon>Actinomycetota</taxon>
        <taxon>Actinomycetes</taxon>
        <taxon>Kitasatosporales</taxon>
        <taxon>Streptomycetaceae</taxon>
        <taxon>Streptomyces</taxon>
    </lineage>
</organism>
<evidence type="ECO:0000313" key="5">
    <source>
        <dbReference type="EMBL" id="TDC72867.1"/>
    </source>
</evidence>
<evidence type="ECO:0000313" key="6">
    <source>
        <dbReference type="Proteomes" id="UP000295345"/>
    </source>
</evidence>
<name>A0A4R4T7B6_9ACTN</name>
<evidence type="ECO:0000259" key="2">
    <source>
        <dbReference type="Pfam" id="PF10646"/>
    </source>
</evidence>
<protein>
    <submittedName>
        <fullName evidence="5">Uncharacterized protein</fullName>
    </submittedName>
</protein>
<feature type="domain" description="Lipoprotein LpqB C-terminal" evidence="3">
    <location>
        <begin position="357"/>
        <end position="628"/>
    </location>
</feature>
<reference evidence="5 6" key="1">
    <citation type="submission" date="2019-03" db="EMBL/GenBank/DDBJ databases">
        <title>Draft genome sequences of novel Actinobacteria.</title>
        <authorList>
            <person name="Sahin N."/>
            <person name="Ay H."/>
            <person name="Saygin H."/>
        </authorList>
    </citation>
    <scope>NUCLEOTIDE SEQUENCE [LARGE SCALE GENOMIC DNA]</scope>
    <source>
        <strain evidence="5 6">DSM 41900</strain>
    </source>
</reference>
<dbReference type="RefSeq" id="WP_132819587.1">
    <property type="nucleotide sequence ID" value="NZ_SMKI01000225.1"/>
</dbReference>
<dbReference type="PROSITE" id="PS51257">
    <property type="entry name" value="PROKAR_LIPOPROTEIN"/>
    <property type="match status" value="1"/>
</dbReference>
<feature type="domain" description="GerMN" evidence="2">
    <location>
        <begin position="211"/>
        <end position="302"/>
    </location>
</feature>
<comment type="caution">
    <text evidence="5">The sequence shown here is derived from an EMBL/GenBank/DDBJ whole genome shotgun (WGS) entry which is preliminary data.</text>
</comment>
<dbReference type="Pfam" id="PF10647">
    <property type="entry name" value="Gmad1"/>
    <property type="match status" value="1"/>
</dbReference>
<dbReference type="InterPro" id="IPR019606">
    <property type="entry name" value="GerMN"/>
</dbReference>
<dbReference type="InterPro" id="IPR018910">
    <property type="entry name" value="LpqB_C"/>
</dbReference>
<dbReference type="AlphaFoldDB" id="A0A4R4T7B6"/>
<dbReference type="SUPFAM" id="SSF63829">
    <property type="entry name" value="Calcium-dependent phosphotriesterase"/>
    <property type="match status" value="1"/>
</dbReference>
<dbReference type="Pfam" id="PF10646">
    <property type="entry name" value="Germane"/>
    <property type="match status" value="1"/>
</dbReference>
<dbReference type="InterPro" id="IPR059026">
    <property type="entry name" value="LpqB_N"/>
</dbReference>
<proteinExistence type="predicted"/>
<feature type="domain" description="Lipoprotein LpqB N-terminal" evidence="4">
    <location>
        <begin position="57"/>
        <end position="183"/>
    </location>
</feature>
<evidence type="ECO:0000259" key="3">
    <source>
        <dbReference type="Pfam" id="PF10647"/>
    </source>
</evidence>
<evidence type="ECO:0000256" key="1">
    <source>
        <dbReference type="SAM" id="MobiDB-lite"/>
    </source>
</evidence>
<dbReference type="Proteomes" id="UP000295345">
    <property type="component" value="Unassembled WGS sequence"/>
</dbReference>
<keyword evidence="6" id="KW-1185">Reference proteome</keyword>